<keyword evidence="2" id="KW-0812">Transmembrane</keyword>
<feature type="compositionally biased region" description="Basic and acidic residues" evidence="1">
    <location>
        <begin position="43"/>
        <end position="59"/>
    </location>
</feature>
<feature type="transmembrane region" description="Helical" evidence="2">
    <location>
        <begin position="167"/>
        <end position="186"/>
    </location>
</feature>
<gene>
    <name evidence="3" type="ORF">BN1051_01136</name>
</gene>
<feature type="region of interest" description="Disordered" evidence="1">
    <location>
        <begin position="22"/>
        <end position="133"/>
    </location>
</feature>
<evidence type="ECO:0000256" key="1">
    <source>
        <dbReference type="SAM" id="MobiDB-lite"/>
    </source>
</evidence>
<organism evidence="3">
    <name type="scientific">Arthrobacter saudimassiliensis</name>
    <dbReference type="NCBI Taxonomy" id="1461584"/>
    <lineage>
        <taxon>Bacteria</taxon>
        <taxon>Bacillati</taxon>
        <taxon>Actinomycetota</taxon>
        <taxon>Actinomycetes</taxon>
        <taxon>Micrococcales</taxon>
        <taxon>Micrococcaceae</taxon>
        <taxon>Arthrobacter</taxon>
    </lineage>
</organism>
<accession>A0A078MKG1</accession>
<proteinExistence type="predicted"/>
<evidence type="ECO:0000256" key="2">
    <source>
        <dbReference type="SAM" id="Phobius"/>
    </source>
</evidence>
<protein>
    <submittedName>
        <fullName evidence="3">Uncharacterized protein</fullName>
    </submittedName>
</protein>
<feature type="transmembrane region" description="Helical" evidence="2">
    <location>
        <begin position="140"/>
        <end position="161"/>
    </location>
</feature>
<dbReference type="EMBL" id="LN483070">
    <property type="protein sequence ID" value="CEA07813.1"/>
    <property type="molecule type" value="Genomic_DNA"/>
</dbReference>
<keyword evidence="2" id="KW-1133">Transmembrane helix</keyword>
<dbReference type="PATRIC" id="fig|1461584.3.peg.1128"/>
<sequence length="201" mass="21159">MNEKEPDRNGSTDDAVWLDLVARLEQTPDLDDGRDSPPSPGRSRPEDPDAGPGDRRPQEPRAPQAVPPSPAERTRALFGNRLQPDLSAGPTSSGPPRTAAGEDGPGGNRPAGPRDYEVEDDDDGGFVPPEPPPLGSGEPLLVLAWIGAAGGPLLLLLFAMFWRSAPLTVVLGVIALFAGSAGYLLYRLPQQREDGDDGSAV</sequence>
<name>A0A078MKG1_9MICC</name>
<keyword evidence="2" id="KW-0472">Membrane</keyword>
<dbReference type="AlphaFoldDB" id="A0A078MKG1"/>
<evidence type="ECO:0000313" key="3">
    <source>
        <dbReference type="EMBL" id="CEA07813.1"/>
    </source>
</evidence>
<reference evidence="3" key="1">
    <citation type="submission" date="2014-07" db="EMBL/GenBank/DDBJ databases">
        <authorList>
            <person name="Urmite Genomes Urmite Genomes"/>
        </authorList>
    </citation>
    <scope>NUCLEOTIDE SEQUENCE</scope>
    <source>
        <strain evidence="3">11W110_air</strain>
    </source>
</reference>